<dbReference type="GO" id="GO:0005975">
    <property type="term" value="P:carbohydrate metabolic process"/>
    <property type="evidence" value="ECO:0007669"/>
    <property type="project" value="InterPro"/>
</dbReference>
<protein>
    <submittedName>
        <fullName evidence="4">Licheninase</fullName>
        <ecNumber evidence="4">3.2.1.73</ecNumber>
    </submittedName>
</protein>
<reference evidence="4 5" key="1">
    <citation type="submission" date="2015-09" db="EMBL/GenBank/DDBJ databases">
        <authorList>
            <consortium name="Pathogen Informatics"/>
        </authorList>
    </citation>
    <scope>NUCLEOTIDE SEQUENCE [LARGE SCALE GENOMIC DNA]</scope>
    <source>
        <strain evidence="4 5">2789STDY5608791</strain>
    </source>
</reference>
<dbReference type="PANTHER" id="PTHR10963">
    <property type="entry name" value="GLYCOSYL HYDROLASE-RELATED"/>
    <property type="match status" value="1"/>
</dbReference>
<organism evidence="4 5">
    <name type="scientific">Bacteroides uniformis</name>
    <dbReference type="NCBI Taxonomy" id="820"/>
    <lineage>
        <taxon>Bacteria</taxon>
        <taxon>Pseudomonadati</taxon>
        <taxon>Bacteroidota</taxon>
        <taxon>Bacteroidia</taxon>
        <taxon>Bacteroidales</taxon>
        <taxon>Bacteroidaceae</taxon>
        <taxon>Bacteroides</taxon>
    </lineage>
</organism>
<keyword evidence="2" id="KW-0812">Transmembrane</keyword>
<dbReference type="EC" id="3.2.1.73" evidence="4"/>
<dbReference type="EMBL" id="CYZF01000005">
    <property type="protein sequence ID" value="CUO55780.1"/>
    <property type="molecule type" value="Genomic_DNA"/>
</dbReference>
<dbReference type="Proteomes" id="UP000095419">
    <property type="component" value="Unassembled WGS sequence"/>
</dbReference>
<evidence type="ECO:0000256" key="2">
    <source>
        <dbReference type="SAM" id="Phobius"/>
    </source>
</evidence>
<evidence type="ECO:0000313" key="5">
    <source>
        <dbReference type="Proteomes" id="UP000095419"/>
    </source>
</evidence>
<dbReference type="InterPro" id="IPR024361">
    <property type="entry name" value="BACON"/>
</dbReference>
<dbReference type="AlphaFoldDB" id="A0A174G4I1"/>
<feature type="domain" description="GH16" evidence="3">
    <location>
        <begin position="226"/>
        <end position="478"/>
    </location>
</feature>
<dbReference type="Pfam" id="PF13004">
    <property type="entry name" value="BACON"/>
    <property type="match status" value="1"/>
</dbReference>
<dbReference type="CDD" id="cd14948">
    <property type="entry name" value="BACON"/>
    <property type="match status" value="2"/>
</dbReference>
<dbReference type="GO" id="GO:0042972">
    <property type="term" value="F:licheninase activity"/>
    <property type="evidence" value="ECO:0007669"/>
    <property type="project" value="UniProtKB-EC"/>
</dbReference>
<gene>
    <name evidence="4" type="primary">bglA</name>
    <name evidence="4" type="ORF">ERS417307_01892</name>
</gene>
<feature type="transmembrane region" description="Helical" evidence="2">
    <location>
        <begin position="7"/>
        <end position="26"/>
    </location>
</feature>
<dbReference type="SUPFAM" id="SSF49899">
    <property type="entry name" value="Concanavalin A-like lectins/glucanases"/>
    <property type="match status" value="1"/>
</dbReference>
<name>A0A174G4I1_BACUN</name>
<dbReference type="InterPro" id="IPR000757">
    <property type="entry name" value="Beta-glucanase-like"/>
</dbReference>
<evidence type="ECO:0000313" key="4">
    <source>
        <dbReference type="EMBL" id="CUO55780.1"/>
    </source>
</evidence>
<dbReference type="PANTHER" id="PTHR10963:SF55">
    <property type="entry name" value="GLYCOSIDE HYDROLASE FAMILY 16 PROTEIN"/>
    <property type="match status" value="1"/>
</dbReference>
<sequence>MCYLGNCWSFILSLFLYLCCKIYIYMKYYCLLSILLFSLIACGSSDDKEPQSEDVTIKCSPEKIEAVAQASQYVVNVVCSGKEWTAFASDDCSSWVKVNVMGSSSSQGTATVIVSAHTGTTSRTGTVVVKSGATRVSIPLTQAAPLSVSQTELYSNSIGESFVLSVIASGEWNVKSNDSWISAEKNSGEIVVTTLANDAKISRTGTVEVVAGAEKVTVTVIQESAEDLDINTPEGYRLVWHDEFNEGTSLGNDWTHEVQGAGWVNNELQNYVNGSADGKRVTELVDGKLNINCFKGSDGKIYSGRVYAKVNTGWEYGYFEARIMLPEGKGTWPAFWMMPVGNDWNTNPWPMCGEIDIMEEVGVVPNEVSSSIHTQDYNHTIGTQKTHAMTIEQAEGEFHLYALEWTEDAITTYVDGKVQLAVTKQQLGAGHNQWPFHYAFYPILNLAWGGDWGGMNGVDESALPVTMKVDYVRVFQKK</sequence>
<comment type="similarity">
    <text evidence="1">Belongs to the glycosyl hydrolase 16 family.</text>
</comment>
<dbReference type="CDD" id="cd08023">
    <property type="entry name" value="GH16_laminarinase_like"/>
    <property type="match status" value="1"/>
</dbReference>
<keyword evidence="4" id="KW-0326">Glycosidase</keyword>
<keyword evidence="2" id="KW-0472">Membrane</keyword>
<accession>A0A174G4I1</accession>
<dbReference type="Pfam" id="PF19190">
    <property type="entry name" value="BACON_2"/>
    <property type="match status" value="1"/>
</dbReference>
<dbReference type="Pfam" id="PF00722">
    <property type="entry name" value="Glyco_hydro_16"/>
    <property type="match status" value="1"/>
</dbReference>
<dbReference type="InterPro" id="IPR013320">
    <property type="entry name" value="ConA-like_dom_sf"/>
</dbReference>
<evidence type="ECO:0000259" key="3">
    <source>
        <dbReference type="PROSITE" id="PS51762"/>
    </source>
</evidence>
<dbReference type="InterPro" id="IPR050546">
    <property type="entry name" value="Glycosyl_Hydrlase_16"/>
</dbReference>
<evidence type="ECO:0000256" key="1">
    <source>
        <dbReference type="ARBA" id="ARBA00006865"/>
    </source>
</evidence>
<dbReference type="InterPro" id="IPR013783">
    <property type="entry name" value="Ig-like_fold"/>
</dbReference>
<dbReference type="Gene3D" id="2.60.40.10">
    <property type="entry name" value="Immunoglobulins"/>
    <property type="match status" value="2"/>
</dbReference>
<keyword evidence="4" id="KW-0378">Hydrolase</keyword>
<keyword evidence="2" id="KW-1133">Transmembrane helix</keyword>
<dbReference type="PROSITE" id="PS51762">
    <property type="entry name" value="GH16_2"/>
    <property type="match status" value="1"/>
</dbReference>
<dbReference type="Gene3D" id="2.60.120.200">
    <property type="match status" value="1"/>
</dbReference>
<proteinExistence type="inferred from homology"/>